<evidence type="ECO:0000313" key="2">
    <source>
        <dbReference type="Proteomes" id="UP000186817"/>
    </source>
</evidence>
<feature type="non-terminal residue" evidence="1">
    <location>
        <position position="39"/>
    </location>
</feature>
<keyword evidence="2" id="KW-1185">Reference proteome</keyword>
<reference evidence="1 2" key="1">
    <citation type="submission" date="2016-02" db="EMBL/GenBank/DDBJ databases">
        <title>Genome analysis of coral dinoflagellate symbionts highlights evolutionary adaptations to a symbiotic lifestyle.</title>
        <authorList>
            <person name="Aranda M."/>
            <person name="Li Y."/>
            <person name="Liew Y.J."/>
            <person name="Baumgarten S."/>
            <person name="Simakov O."/>
            <person name="Wilson M."/>
            <person name="Piel J."/>
            <person name="Ashoor H."/>
            <person name="Bougouffa S."/>
            <person name="Bajic V.B."/>
            <person name="Ryu T."/>
            <person name="Ravasi T."/>
            <person name="Bayer T."/>
            <person name="Micklem G."/>
            <person name="Kim H."/>
            <person name="Bhak J."/>
            <person name="Lajeunesse T.C."/>
            <person name="Voolstra C.R."/>
        </authorList>
    </citation>
    <scope>NUCLEOTIDE SEQUENCE [LARGE SCALE GENOMIC DNA]</scope>
    <source>
        <strain evidence="1 2">CCMP2467</strain>
    </source>
</reference>
<comment type="caution">
    <text evidence="1">The sequence shown here is derived from an EMBL/GenBank/DDBJ whole genome shotgun (WGS) entry which is preliminary data.</text>
</comment>
<accession>A0A1Q9BQZ0</accession>
<proteinExistence type="predicted"/>
<evidence type="ECO:0000313" key="1">
    <source>
        <dbReference type="EMBL" id="OLP73106.1"/>
    </source>
</evidence>
<protein>
    <submittedName>
        <fullName evidence="1">Uncharacterized protein</fullName>
    </submittedName>
</protein>
<organism evidence="1 2">
    <name type="scientific">Symbiodinium microadriaticum</name>
    <name type="common">Dinoflagellate</name>
    <name type="synonym">Zooxanthella microadriatica</name>
    <dbReference type="NCBI Taxonomy" id="2951"/>
    <lineage>
        <taxon>Eukaryota</taxon>
        <taxon>Sar</taxon>
        <taxon>Alveolata</taxon>
        <taxon>Dinophyceae</taxon>
        <taxon>Suessiales</taxon>
        <taxon>Symbiodiniaceae</taxon>
        <taxon>Symbiodinium</taxon>
    </lineage>
</organism>
<name>A0A1Q9BQZ0_SYMMI</name>
<dbReference type="EMBL" id="LSRX01006355">
    <property type="protein sequence ID" value="OLP73106.1"/>
    <property type="molecule type" value="Genomic_DNA"/>
</dbReference>
<dbReference type="Proteomes" id="UP000186817">
    <property type="component" value="Unassembled WGS sequence"/>
</dbReference>
<dbReference type="AlphaFoldDB" id="A0A1Q9BQZ0"/>
<gene>
    <name evidence="1" type="ORF">AK812_SmicGene47793</name>
</gene>
<sequence length="39" mass="4233">MAQDSLVQSQAVLREPVGRLQEAPDLVEVEGPTPEGLWS</sequence>